<evidence type="ECO:0000256" key="6">
    <source>
        <dbReference type="ARBA" id="ARBA00040529"/>
    </source>
</evidence>
<evidence type="ECO:0000259" key="10">
    <source>
        <dbReference type="Pfam" id="PF02803"/>
    </source>
</evidence>
<evidence type="ECO:0000256" key="4">
    <source>
        <dbReference type="ARBA" id="ARBA00023315"/>
    </source>
</evidence>
<feature type="domain" description="Thiolase N-terminal" evidence="9">
    <location>
        <begin position="5"/>
        <end position="262"/>
    </location>
</feature>
<dbReference type="Gene3D" id="3.40.47.10">
    <property type="match status" value="2"/>
</dbReference>
<comment type="caution">
    <text evidence="11">The sequence shown here is derived from an EMBL/GenBank/DDBJ whole genome shotgun (WGS) entry which is preliminary data.</text>
</comment>
<dbReference type="InterPro" id="IPR020610">
    <property type="entry name" value="Thiolase_AS"/>
</dbReference>
<dbReference type="PROSITE" id="PS00737">
    <property type="entry name" value="THIOLASE_2"/>
    <property type="match status" value="1"/>
</dbReference>
<keyword evidence="4 8" id="KW-0012">Acyltransferase</keyword>
<dbReference type="AlphaFoldDB" id="A0AAP6BFQ4"/>
<feature type="active site" description="Acyl-thioester intermediate" evidence="7">
    <location>
        <position position="88"/>
    </location>
</feature>
<feature type="active site" description="Proton acceptor" evidence="7">
    <location>
        <position position="349"/>
    </location>
</feature>
<dbReference type="PROSITE" id="PS00098">
    <property type="entry name" value="THIOLASE_1"/>
    <property type="match status" value="1"/>
</dbReference>
<gene>
    <name evidence="11" type="ORF">PV399_28445</name>
    <name evidence="12" type="ORF">PV666_25300</name>
</gene>
<evidence type="ECO:0000256" key="8">
    <source>
        <dbReference type="RuleBase" id="RU003557"/>
    </source>
</evidence>
<evidence type="ECO:0000256" key="7">
    <source>
        <dbReference type="PIRSR" id="PIRSR000429-1"/>
    </source>
</evidence>
<organism evidence="11 14">
    <name type="scientific">Streptomyces acidiscabies</name>
    <dbReference type="NCBI Taxonomy" id="42234"/>
    <lineage>
        <taxon>Bacteria</taxon>
        <taxon>Bacillati</taxon>
        <taxon>Actinomycetota</taxon>
        <taxon>Actinomycetes</taxon>
        <taxon>Kitasatosporales</taxon>
        <taxon>Streptomycetaceae</taxon>
        <taxon>Streptomyces</taxon>
    </lineage>
</organism>
<dbReference type="GeneID" id="69810773"/>
<dbReference type="FunFam" id="3.40.47.10:FF:000010">
    <property type="entry name" value="Acetyl-CoA acetyltransferase (Thiolase)"/>
    <property type="match status" value="1"/>
</dbReference>
<keyword evidence="3 8" id="KW-0808">Transferase</keyword>
<dbReference type="GO" id="GO:0003985">
    <property type="term" value="F:acetyl-CoA C-acetyltransferase activity"/>
    <property type="evidence" value="ECO:0007669"/>
    <property type="project" value="UniProtKB-EC"/>
</dbReference>
<dbReference type="CDD" id="cd00751">
    <property type="entry name" value="thiolase"/>
    <property type="match status" value="1"/>
</dbReference>
<dbReference type="Proteomes" id="UP001272987">
    <property type="component" value="Unassembled WGS sequence"/>
</dbReference>
<dbReference type="SUPFAM" id="SSF53901">
    <property type="entry name" value="Thiolase-like"/>
    <property type="match status" value="2"/>
</dbReference>
<keyword evidence="13" id="KW-1185">Reference proteome</keyword>
<dbReference type="InterPro" id="IPR020615">
    <property type="entry name" value="Thiolase_acyl_enz_int_AS"/>
</dbReference>
<dbReference type="Proteomes" id="UP001282288">
    <property type="component" value="Unassembled WGS sequence"/>
</dbReference>
<dbReference type="InterPro" id="IPR020613">
    <property type="entry name" value="Thiolase_CS"/>
</dbReference>
<protein>
    <recommendedName>
        <fullName evidence="6">Probable acetyl-CoA acetyltransferase</fullName>
        <ecNumber evidence="2">2.3.1.9</ecNumber>
    </recommendedName>
    <alternativeName>
        <fullName evidence="5">Acetoacetyl-CoA thiolase</fullName>
    </alternativeName>
</protein>
<feature type="domain" description="Thiolase C-terminal" evidence="10">
    <location>
        <begin position="271"/>
        <end position="391"/>
    </location>
</feature>
<dbReference type="InterPro" id="IPR020616">
    <property type="entry name" value="Thiolase_N"/>
</dbReference>
<evidence type="ECO:0000313" key="14">
    <source>
        <dbReference type="Proteomes" id="UP001282288"/>
    </source>
</evidence>
<evidence type="ECO:0000256" key="1">
    <source>
        <dbReference type="ARBA" id="ARBA00010982"/>
    </source>
</evidence>
<dbReference type="PIRSF" id="PIRSF000429">
    <property type="entry name" value="Ac-CoA_Ac_transf"/>
    <property type="match status" value="1"/>
</dbReference>
<dbReference type="Pfam" id="PF00108">
    <property type="entry name" value="Thiolase_N"/>
    <property type="match status" value="1"/>
</dbReference>
<evidence type="ECO:0000256" key="2">
    <source>
        <dbReference type="ARBA" id="ARBA00012705"/>
    </source>
</evidence>
<evidence type="ECO:0000256" key="3">
    <source>
        <dbReference type="ARBA" id="ARBA00022679"/>
    </source>
</evidence>
<evidence type="ECO:0000313" key="12">
    <source>
        <dbReference type="EMBL" id="MDX3021181.1"/>
    </source>
</evidence>
<reference evidence="11 13" key="1">
    <citation type="journal article" date="2023" name="Microb. Genom.">
        <title>Mesoterricola silvestris gen. nov., sp. nov., Mesoterricola sediminis sp. nov., Geothrix oryzae sp. nov., Geothrix edaphica sp. nov., Geothrix rubra sp. nov., and Geothrix limicola sp. nov., six novel members of Acidobacteriota isolated from soils.</title>
        <authorList>
            <person name="Weisberg A.J."/>
            <person name="Pearce E."/>
            <person name="Kramer C.G."/>
            <person name="Chang J.H."/>
            <person name="Clarke C.R."/>
        </authorList>
    </citation>
    <scope>NUCLEOTIDE SEQUENCE</scope>
    <source>
        <strain evidence="12 13">NB05-1H</strain>
        <strain evidence="11">NRRL_B-16521</strain>
    </source>
</reference>
<dbReference type="InterPro" id="IPR002155">
    <property type="entry name" value="Thiolase"/>
</dbReference>
<name>A0AAP6BFQ4_9ACTN</name>
<sequence length="395" mass="40467">MTTSVIVAGARTPMGRLLGSLKSFSGADLGGFAIKAALDRAGISGDQVQYVIMGQVLQAGAGQIPARQAAVKAGIPMSVPALTINKVCLSGLDAIALADQLIRAGEFDVVVAGGQESMTNAPHLLPKSREGYKYGAIEMLDAMAYDGLTDAFEGVAMGESTEKHNTRLGLNREDQDSVAALSHQRAAAAQKNGLFEAEITPVEIPQRKGDPILFSQDEGIRAETTTESLGKLRPAFLKDGTITAGSSSQISDGAAAVVVMSKAKAQELGLDWIAEIGAHGNVAGPDNSLQSQPSNAIQHALGKEGLAVADLDLIEINEAFAAVAVQSMKDLGVSPEKVNVNGGAIALGHPIGMSGARLVLHLALELKRRGGGVGAAALCGGGGQGDALIVRVPKA</sequence>
<dbReference type="EC" id="2.3.1.9" evidence="2"/>
<evidence type="ECO:0000313" key="11">
    <source>
        <dbReference type="EMBL" id="MDX2963622.1"/>
    </source>
</evidence>
<dbReference type="Pfam" id="PF02803">
    <property type="entry name" value="Thiolase_C"/>
    <property type="match status" value="1"/>
</dbReference>
<feature type="active site" description="Proton acceptor" evidence="7">
    <location>
        <position position="379"/>
    </location>
</feature>
<proteinExistence type="inferred from homology"/>
<dbReference type="EMBL" id="JARAWP010000015">
    <property type="protein sequence ID" value="MDX3021181.1"/>
    <property type="molecule type" value="Genomic_DNA"/>
</dbReference>
<evidence type="ECO:0000259" key="9">
    <source>
        <dbReference type="Pfam" id="PF00108"/>
    </source>
</evidence>
<evidence type="ECO:0000256" key="5">
    <source>
        <dbReference type="ARBA" id="ARBA00030755"/>
    </source>
</evidence>
<accession>A0AAP6BFQ4</accession>
<dbReference type="RefSeq" id="WP_010353268.1">
    <property type="nucleotide sequence ID" value="NZ_BCMK01000142.1"/>
</dbReference>
<dbReference type="InterPro" id="IPR016039">
    <property type="entry name" value="Thiolase-like"/>
</dbReference>
<dbReference type="PANTHER" id="PTHR18919">
    <property type="entry name" value="ACETYL-COA C-ACYLTRANSFERASE"/>
    <property type="match status" value="1"/>
</dbReference>
<dbReference type="EMBL" id="JARAWC010000023">
    <property type="protein sequence ID" value="MDX2963622.1"/>
    <property type="molecule type" value="Genomic_DNA"/>
</dbReference>
<dbReference type="NCBIfam" id="TIGR01930">
    <property type="entry name" value="AcCoA-C-Actrans"/>
    <property type="match status" value="1"/>
</dbReference>
<dbReference type="PROSITE" id="PS00099">
    <property type="entry name" value="THIOLASE_3"/>
    <property type="match status" value="1"/>
</dbReference>
<dbReference type="PANTHER" id="PTHR18919:SF107">
    <property type="entry name" value="ACETYL-COA ACETYLTRANSFERASE, CYTOSOLIC"/>
    <property type="match status" value="1"/>
</dbReference>
<comment type="similarity">
    <text evidence="1 8">Belongs to the thiolase-like superfamily. Thiolase family.</text>
</comment>
<evidence type="ECO:0000313" key="13">
    <source>
        <dbReference type="Proteomes" id="UP001272987"/>
    </source>
</evidence>
<dbReference type="InterPro" id="IPR020617">
    <property type="entry name" value="Thiolase_C"/>
</dbReference>